<proteinExistence type="predicted"/>
<dbReference type="Proteomes" id="UP001341245">
    <property type="component" value="Unassembled WGS sequence"/>
</dbReference>
<protein>
    <submittedName>
        <fullName evidence="2">Uncharacterized protein</fullName>
    </submittedName>
</protein>
<evidence type="ECO:0000313" key="2">
    <source>
        <dbReference type="EMBL" id="KAK6001604.1"/>
    </source>
</evidence>
<gene>
    <name evidence="2" type="ORF">QM012_002935</name>
</gene>
<name>A0ABR0TB21_AURPU</name>
<sequence length="111" mass="12502">MSTIRAIPSDPPLSDPSLSPTRSQDSTATTVATLTPNGRHRAAASTTPATRPSIPLHPYAYRRPPNPNTLTSLNSIDGVYEMEMDGPQSWPEVKRTWWKRLWSWLRGWGFR</sequence>
<dbReference type="EMBL" id="JASGXD010000014">
    <property type="protein sequence ID" value="KAK6001604.1"/>
    <property type="molecule type" value="Genomic_DNA"/>
</dbReference>
<evidence type="ECO:0000313" key="3">
    <source>
        <dbReference type="Proteomes" id="UP001341245"/>
    </source>
</evidence>
<feature type="compositionally biased region" description="Polar residues" evidence="1">
    <location>
        <begin position="21"/>
        <end position="36"/>
    </location>
</feature>
<keyword evidence="3" id="KW-1185">Reference proteome</keyword>
<evidence type="ECO:0000256" key="1">
    <source>
        <dbReference type="SAM" id="MobiDB-lite"/>
    </source>
</evidence>
<accession>A0ABR0TB21</accession>
<organism evidence="2 3">
    <name type="scientific">Aureobasidium pullulans</name>
    <name type="common">Black yeast</name>
    <name type="synonym">Pullularia pullulans</name>
    <dbReference type="NCBI Taxonomy" id="5580"/>
    <lineage>
        <taxon>Eukaryota</taxon>
        <taxon>Fungi</taxon>
        <taxon>Dikarya</taxon>
        <taxon>Ascomycota</taxon>
        <taxon>Pezizomycotina</taxon>
        <taxon>Dothideomycetes</taxon>
        <taxon>Dothideomycetidae</taxon>
        <taxon>Dothideales</taxon>
        <taxon>Saccotheciaceae</taxon>
        <taxon>Aureobasidium</taxon>
    </lineage>
</organism>
<reference evidence="2 3" key="1">
    <citation type="submission" date="2023-11" db="EMBL/GenBank/DDBJ databases">
        <title>Draft genome sequence and annotation of the polyextremotolerant black yeast-like fungus Aureobasidium pullulans NRRL 62042.</title>
        <authorList>
            <person name="Dielentheis-Frenken M.R.E."/>
            <person name="Wibberg D."/>
            <person name="Blank L.M."/>
            <person name="Tiso T."/>
        </authorList>
    </citation>
    <scope>NUCLEOTIDE SEQUENCE [LARGE SCALE GENOMIC DNA]</scope>
    <source>
        <strain evidence="2 3">NRRL 62042</strain>
    </source>
</reference>
<feature type="region of interest" description="Disordered" evidence="1">
    <location>
        <begin position="1"/>
        <end position="68"/>
    </location>
</feature>
<comment type="caution">
    <text evidence="2">The sequence shown here is derived from an EMBL/GenBank/DDBJ whole genome shotgun (WGS) entry which is preliminary data.</text>
</comment>
<feature type="compositionally biased region" description="Low complexity" evidence="1">
    <location>
        <begin position="43"/>
        <end position="53"/>
    </location>
</feature>